<dbReference type="RefSeq" id="WP_179170626.1">
    <property type="nucleotide sequence ID" value="NZ_CP058529.1"/>
</dbReference>
<reference evidence="3 4" key="1">
    <citation type="submission" date="2020-07" db="EMBL/GenBank/DDBJ databases">
        <title>Gai3-2, isolated from salt lake.</title>
        <authorList>
            <person name="Cui H."/>
            <person name="Shi X."/>
        </authorList>
    </citation>
    <scope>NUCLEOTIDE SEQUENCE [LARGE SCALE GENOMIC DNA]</scope>
    <source>
        <strain evidence="3 4">Gai3-2</strain>
    </source>
</reference>
<proteinExistence type="predicted"/>
<dbReference type="PANTHER" id="PTHR33608:SF6">
    <property type="entry name" value="BLL2464 PROTEIN"/>
    <property type="match status" value="1"/>
</dbReference>
<dbReference type="OrthoDB" id="31512at2157"/>
<feature type="domain" description="DUF11" evidence="1">
    <location>
        <begin position="64"/>
        <end position="135"/>
    </location>
</feature>
<dbReference type="PANTHER" id="PTHR33608">
    <property type="entry name" value="BLL2464 PROTEIN"/>
    <property type="match status" value="1"/>
</dbReference>
<organism evidence="3 4">
    <name type="scientific">Halorarum halophilum</name>
    <dbReference type="NCBI Taxonomy" id="2743090"/>
    <lineage>
        <taxon>Archaea</taxon>
        <taxon>Methanobacteriati</taxon>
        <taxon>Methanobacteriota</taxon>
        <taxon>Stenosarchaea group</taxon>
        <taxon>Halobacteria</taxon>
        <taxon>Halobacteriales</taxon>
        <taxon>Haloferacaceae</taxon>
        <taxon>Halorarum</taxon>
    </lineage>
</organism>
<dbReference type="KEGG" id="halg:HUG10_16565"/>
<feature type="domain" description="DUF58" evidence="2">
    <location>
        <begin position="207"/>
        <end position="321"/>
    </location>
</feature>
<keyword evidence="4" id="KW-1185">Reference proteome</keyword>
<dbReference type="Gene3D" id="2.60.40.10">
    <property type="entry name" value="Immunoglobulins"/>
    <property type="match status" value="1"/>
</dbReference>
<name>A0A7D5GDK7_9EURY</name>
<sequence>MSTLPEQLRPRGVVPTGRWAGMAALALVPVGLGALLQSPPLVVVGAVGVAYAAYARGDSAPRPDLDVTRELSTTTPDPGEEVTVTLRVRNAGDGVVPDLRLVDGVPPALSVETTARLGTALRPGKTATLRYTVTAVRGAHEWQPVQVITRNASGSREHDERVTVETTMRCAPNLQASASLPLRGLTTQYAGRVATDVGGAGLEFHSTREYRHGDPAKRVNWARYARSGELSTLLFREERAATVVLCIDARAESYLAPDPDASNAVERSVDAAAQACSALLESGDRVGVAAFGPGECWLPPGSGADHATAAREVLGTHPSLSPTPPTERFLPTTWLRRFRRRLPADAQVILFSPVADDYAVTVARRLDAYGHAVTVVSPDPTADDTPGRTLARIERANRLSGLRRAGIRVLDWGEESLATELERAAARWSG</sequence>
<evidence type="ECO:0000259" key="1">
    <source>
        <dbReference type="Pfam" id="PF01345"/>
    </source>
</evidence>
<dbReference type="EMBL" id="CP058529">
    <property type="protein sequence ID" value="QLG29052.1"/>
    <property type="molecule type" value="Genomic_DNA"/>
</dbReference>
<protein>
    <submittedName>
        <fullName evidence="3">DUF58 domain-containing protein</fullName>
    </submittedName>
</protein>
<evidence type="ECO:0000259" key="2">
    <source>
        <dbReference type="Pfam" id="PF01882"/>
    </source>
</evidence>
<gene>
    <name evidence="3" type="ORF">HUG10_16565</name>
</gene>
<dbReference type="InterPro" id="IPR002881">
    <property type="entry name" value="DUF58"/>
</dbReference>
<accession>A0A7D5GDK7</accession>
<dbReference type="Pfam" id="PF01345">
    <property type="entry name" value="DUF11"/>
    <property type="match status" value="1"/>
</dbReference>
<dbReference type="Proteomes" id="UP000509750">
    <property type="component" value="Chromosome"/>
</dbReference>
<dbReference type="InterPro" id="IPR001434">
    <property type="entry name" value="OmcB-like_DUF11"/>
</dbReference>
<evidence type="ECO:0000313" key="3">
    <source>
        <dbReference type="EMBL" id="QLG29052.1"/>
    </source>
</evidence>
<dbReference type="GeneID" id="56030480"/>
<dbReference type="InterPro" id="IPR013783">
    <property type="entry name" value="Ig-like_fold"/>
</dbReference>
<evidence type="ECO:0000313" key="4">
    <source>
        <dbReference type="Proteomes" id="UP000509750"/>
    </source>
</evidence>
<dbReference type="Pfam" id="PF01882">
    <property type="entry name" value="DUF58"/>
    <property type="match status" value="1"/>
</dbReference>
<dbReference type="AlphaFoldDB" id="A0A7D5GDK7"/>